<evidence type="ECO:0000256" key="1">
    <source>
        <dbReference type="SAM" id="Phobius"/>
    </source>
</evidence>
<comment type="caution">
    <text evidence="2">The sequence shown here is derived from an EMBL/GenBank/DDBJ whole genome shotgun (WGS) entry which is preliminary data.</text>
</comment>
<keyword evidence="1" id="KW-0472">Membrane</keyword>
<organism evidence="2 3">
    <name type="scientific">Bacillus spongiae</name>
    <dbReference type="NCBI Taxonomy" id="2683610"/>
    <lineage>
        <taxon>Bacteria</taxon>
        <taxon>Bacillati</taxon>
        <taxon>Bacillota</taxon>
        <taxon>Bacilli</taxon>
        <taxon>Bacillales</taxon>
        <taxon>Bacillaceae</taxon>
        <taxon>Bacillus</taxon>
    </lineage>
</organism>
<dbReference type="Proteomes" id="UP001312865">
    <property type="component" value="Unassembled WGS sequence"/>
</dbReference>
<evidence type="ECO:0000313" key="2">
    <source>
        <dbReference type="EMBL" id="MEI5908097.1"/>
    </source>
</evidence>
<feature type="transmembrane region" description="Helical" evidence="1">
    <location>
        <begin position="39"/>
        <end position="55"/>
    </location>
</feature>
<dbReference type="Pfam" id="PF14038">
    <property type="entry name" value="YqzE"/>
    <property type="match status" value="1"/>
</dbReference>
<name>A0ABU8HG12_9BACI</name>
<evidence type="ECO:0000313" key="3">
    <source>
        <dbReference type="Proteomes" id="UP001312865"/>
    </source>
</evidence>
<dbReference type="EMBL" id="JBBAXC010000011">
    <property type="protein sequence ID" value="MEI5908097.1"/>
    <property type="molecule type" value="Genomic_DNA"/>
</dbReference>
<dbReference type="RefSeq" id="WP_336587543.1">
    <property type="nucleotide sequence ID" value="NZ_JBBAXC010000011.1"/>
</dbReference>
<gene>
    <name evidence="2" type="ORF">WAK64_13640</name>
</gene>
<keyword evidence="1" id="KW-1133">Transmembrane helix</keyword>
<dbReference type="InterPro" id="IPR025622">
    <property type="entry name" value="YqzE"/>
</dbReference>
<reference evidence="2 3" key="1">
    <citation type="journal article" date="2018" name="J. Microbiol.">
        <title>Bacillus spongiae sp. nov., isolated from sponge of Jeju Island.</title>
        <authorList>
            <person name="Lee G.E."/>
            <person name="Im W.T."/>
            <person name="Park J.S."/>
        </authorList>
    </citation>
    <scope>NUCLEOTIDE SEQUENCE [LARGE SCALE GENOMIC DNA]</scope>
    <source>
        <strain evidence="2 3">135PIL107-10</strain>
    </source>
</reference>
<proteinExistence type="predicted"/>
<keyword evidence="3" id="KW-1185">Reference proteome</keyword>
<protein>
    <submittedName>
        <fullName evidence="2">YqzE family protein</fullName>
    </submittedName>
</protein>
<accession>A0ABU8HG12</accession>
<sequence length="58" mass="7188">MSINDYVKFVTENLVQHFDKPREERKSIRRKRKQQKSTFLFRWFGVIPYVIMAIVKRK</sequence>
<keyword evidence="1" id="KW-0812">Transmembrane</keyword>